<evidence type="ECO:0000313" key="2">
    <source>
        <dbReference type="EMBL" id="RJP64778.1"/>
    </source>
</evidence>
<keyword evidence="1" id="KW-1133">Transmembrane helix</keyword>
<evidence type="ECO:0000313" key="3">
    <source>
        <dbReference type="Proteomes" id="UP000285961"/>
    </source>
</evidence>
<organism evidence="2 3">
    <name type="scientific">Candidatus Abyssobacteria bacterium SURF_17</name>
    <dbReference type="NCBI Taxonomy" id="2093361"/>
    <lineage>
        <taxon>Bacteria</taxon>
        <taxon>Pseudomonadati</taxon>
        <taxon>Candidatus Hydrogenedentota</taxon>
        <taxon>Candidatus Abyssobacteria</taxon>
    </lineage>
</organism>
<comment type="caution">
    <text evidence="2">The sequence shown here is derived from an EMBL/GenBank/DDBJ whole genome shotgun (WGS) entry which is preliminary data.</text>
</comment>
<reference evidence="2 3" key="1">
    <citation type="journal article" date="2017" name="ISME J.">
        <title>Energy and carbon metabolisms in a deep terrestrial subsurface fluid microbial community.</title>
        <authorList>
            <person name="Momper L."/>
            <person name="Jungbluth S.P."/>
            <person name="Lee M.D."/>
            <person name="Amend J.P."/>
        </authorList>
    </citation>
    <scope>NUCLEOTIDE SEQUENCE [LARGE SCALE GENOMIC DNA]</scope>
    <source>
        <strain evidence="2">SURF_17</strain>
    </source>
</reference>
<accession>A0A419EPI0</accession>
<dbReference type="Proteomes" id="UP000285961">
    <property type="component" value="Unassembled WGS sequence"/>
</dbReference>
<feature type="transmembrane region" description="Helical" evidence="1">
    <location>
        <begin position="20"/>
        <end position="39"/>
    </location>
</feature>
<dbReference type="EMBL" id="QZKI01000135">
    <property type="protein sequence ID" value="RJP64778.1"/>
    <property type="molecule type" value="Genomic_DNA"/>
</dbReference>
<proteinExistence type="predicted"/>
<keyword evidence="1" id="KW-0472">Membrane</keyword>
<keyword evidence="1" id="KW-0812">Transmembrane</keyword>
<evidence type="ECO:0000256" key="1">
    <source>
        <dbReference type="SAM" id="Phobius"/>
    </source>
</evidence>
<dbReference type="AlphaFoldDB" id="A0A419EPI0"/>
<protein>
    <submittedName>
        <fullName evidence="2">Uncharacterized protein</fullName>
    </submittedName>
</protein>
<gene>
    <name evidence="2" type="ORF">C4532_18720</name>
</gene>
<sequence>MSEGYTNRFLFGYPAPDTLRWVAVCALSAYLFLVLWPFFIPRSIELEPNVSTWKLVLPSLIFVQKKQG</sequence>
<name>A0A419EPI0_9BACT</name>